<feature type="compositionally biased region" description="Pro residues" evidence="1">
    <location>
        <begin position="692"/>
        <end position="702"/>
    </location>
</feature>
<dbReference type="InterPro" id="IPR006860">
    <property type="entry name" value="FecR"/>
</dbReference>
<dbReference type="STRING" id="454171.CP488_02932"/>
<reference evidence="5" key="1">
    <citation type="submission" date="2013-03" db="EMBL/GenBank/DDBJ databases">
        <title>Genome sequence of Chthonomonas calidirosea, the first sequenced genome from the Armatimonadetes phylum (formally candidate division OP10).</title>
        <authorList>
            <person name="Lee K.C.Y."/>
            <person name="Morgan X.C."/>
            <person name="Dunfield P.F."/>
            <person name="Tamas I."/>
            <person name="Houghton K.M."/>
            <person name="Vyssotski M."/>
            <person name="Ryan J.L.J."/>
            <person name="Lagutin K."/>
            <person name="McDonald I.R."/>
            <person name="Stott M.B."/>
        </authorList>
    </citation>
    <scope>NUCLEOTIDE SEQUENCE [LARGE SCALE GENOMIC DNA]</scope>
    <source>
        <strain evidence="5">DSM 23976 / ICMP 18418 / T49</strain>
    </source>
</reference>
<feature type="compositionally biased region" description="Polar residues" evidence="1">
    <location>
        <begin position="597"/>
        <end position="610"/>
    </location>
</feature>
<name>S0ETW9_CHTCT</name>
<dbReference type="RefSeq" id="WP_016482529.1">
    <property type="nucleotide sequence ID" value="NC_021487.1"/>
</dbReference>
<keyword evidence="5" id="KW-1185">Reference proteome</keyword>
<keyword evidence="2" id="KW-0732">Signal</keyword>
<evidence type="ECO:0000313" key="5">
    <source>
        <dbReference type="Proteomes" id="UP000014227"/>
    </source>
</evidence>
<dbReference type="OrthoDB" id="5485224at2"/>
<evidence type="ECO:0000256" key="2">
    <source>
        <dbReference type="SAM" id="SignalP"/>
    </source>
</evidence>
<dbReference type="EMBL" id="HF951689">
    <property type="protein sequence ID" value="CCW34984.1"/>
    <property type="molecule type" value="Genomic_DNA"/>
</dbReference>
<feature type="domain" description="FecR protein" evidence="3">
    <location>
        <begin position="103"/>
        <end position="196"/>
    </location>
</feature>
<feature type="compositionally biased region" description="Polar residues" evidence="1">
    <location>
        <begin position="654"/>
        <end position="664"/>
    </location>
</feature>
<feature type="region of interest" description="Disordered" evidence="1">
    <location>
        <begin position="38"/>
        <end position="59"/>
    </location>
</feature>
<gene>
    <name evidence="4" type="ORF">CCALI_01165</name>
</gene>
<evidence type="ECO:0000256" key="1">
    <source>
        <dbReference type="SAM" id="MobiDB-lite"/>
    </source>
</evidence>
<dbReference type="PANTHER" id="PTHR38731">
    <property type="entry name" value="LIPL45-RELATED LIPOPROTEIN-RELATED"/>
    <property type="match status" value="1"/>
</dbReference>
<feature type="chain" id="PRO_5004486299" evidence="2">
    <location>
        <begin position="29"/>
        <end position="806"/>
    </location>
</feature>
<accession>S0ETW9</accession>
<protein>
    <submittedName>
        <fullName evidence="4">FecR family protein</fullName>
    </submittedName>
</protein>
<feature type="region of interest" description="Disordered" evidence="1">
    <location>
        <begin position="653"/>
        <end position="806"/>
    </location>
</feature>
<dbReference type="KEGG" id="ccz:CCALI_01165"/>
<feature type="compositionally biased region" description="Low complexity" evidence="1">
    <location>
        <begin position="42"/>
        <end position="58"/>
    </location>
</feature>
<dbReference type="eggNOG" id="COG3266">
    <property type="taxonomic scope" value="Bacteria"/>
</dbReference>
<evidence type="ECO:0000259" key="3">
    <source>
        <dbReference type="Pfam" id="PF04773"/>
    </source>
</evidence>
<dbReference type="InterPro" id="IPR046535">
    <property type="entry name" value="DUF6600"/>
</dbReference>
<dbReference type="InParanoid" id="S0ETW9"/>
<organism evidence="4 5">
    <name type="scientific">Chthonomonas calidirosea (strain DSM 23976 / ICMP 18418 / T49)</name>
    <dbReference type="NCBI Taxonomy" id="1303518"/>
    <lineage>
        <taxon>Bacteria</taxon>
        <taxon>Bacillati</taxon>
        <taxon>Armatimonadota</taxon>
        <taxon>Chthonomonadia</taxon>
        <taxon>Chthonomonadales</taxon>
        <taxon>Chthonomonadaceae</taxon>
        <taxon>Chthonomonas</taxon>
    </lineage>
</organism>
<dbReference type="PATRIC" id="fig|1303518.3.peg.1187"/>
<dbReference type="AlphaFoldDB" id="S0ETW9"/>
<feature type="compositionally biased region" description="Polar residues" evidence="1">
    <location>
        <begin position="679"/>
        <end position="691"/>
    </location>
</feature>
<feature type="signal peptide" evidence="2">
    <location>
        <begin position="1"/>
        <end position="28"/>
    </location>
</feature>
<proteinExistence type="predicted"/>
<dbReference type="Proteomes" id="UP000014227">
    <property type="component" value="Chromosome I"/>
</dbReference>
<feature type="compositionally biased region" description="Polar residues" evidence="1">
    <location>
        <begin position="576"/>
        <end position="585"/>
    </location>
</feature>
<dbReference type="Pfam" id="PF04773">
    <property type="entry name" value="FecR"/>
    <property type="match status" value="1"/>
</dbReference>
<dbReference type="PANTHER" id="PTHR38731:SF3">
    <property type="entry name" value="BLL6125 PROTEIN"/>
    <property type="match status" value="1"/>
</dbReference>
<dbReference type="HOGENOM" id="CLU_014821_1_0_0"/>
<evidence type="ECO:0000313" key="4">
    <source>
        <dbReference type="EMBL" id="CCW34984.1"/>
    </source>
</evidence>
<sequence>MRKRCYFMTVITLLMAVAFTLLSRVGFAQDDGQGYRIQENGSSTFTPSTPSETTLSPSQQNEAGAVRLARFSYVEGNVTWRPSTSADWSYASVNLPIRQGAQVWVTDGGRAEIQFDDGSLLRLGGGALATLQTLYSDSQGEFTQIILTNGLATMVTRHAYSIYQIDTPDASIKVNEKARVRVGVGDGVEVCVQEGRAVLDGEQGEAELRAGDYVFLRSIDSPYNVHPAPPEDEWDLWNDHRDRVMLYGTQHLPPNIGLVAGDLDDYGDWRYTPNYGYVWCPHITRADWRPYCDGHWVWVVPFGWTWVSDEPWGWAPYHYGTWVYEPFGWAWVPGPACQYWQPAVVDFSVCEDRVIWAPLAPEEVRYPSTLTIAFAHGDWAAYFSIAQAAVYYPVASSYCVPRPFDTVYVNQVTYINNVTNINEAPPGVPLTAFQRFQQTTEYYAATHLNRGSVLFVPRNARRAPGATYATLATFREASAYHPLPPSEADLFARGQAPETNQSVEPIAGPPSVLPTPLSFIPVRSRVPLVTPPSALQTRAVFHAPTASVRGRVGIEQTTPTNPSHVLPPLVRSYRSGSDLSEFSPSRSRDFGVRASSPAVNGTTMPPSEITSRVRPLSPSYLTDRRAPGRVGNYGTNENRAADAAALARRELGFTPSQPIQNGQFQRPFLPSERRDRPSVGTSPNNRLSSPTAPTPRFTPSPQWPGNRSQQPVERGAPPQMLPYTPSQFHDDRGLPTYTPHPVQPTWNPPAVPPRREAPYVPPPAPSPPVYHAPSPPPAPHVAPSSPSGGGNHASGGSSTSRDRPKR</sequence>
<feature type="compositionally biased region" description="Pro residues" evidence="1">
    <location>
        <begin position="759"/>
        <end position="780"/>
    </location>
</feature>
<dbReference type="Pfam" id="PF20245">
    <property type="entry name" value="DUF6600"/>
    <property type="match status" value="1"/>
</dbReference>
<feature type="region of interest" description="Disordered" evidence="1">
    <location>
        <begin position="576"/>
        <end position="636"/>
    </location>
</feature>